<keyword evidence="1" id="KW-0732">Signal</keyword>
<feature type="signal peptide" evidence="1">
    <location>
        <begin position="1"/>
        <end position="19"/>
    </location>
</feature>
<reference evidence="4 5" key="1">
    <citation type="submission" date="2018-08" db="EMBL/GenBank/DDBJ databases">
        <title>Draft genome sequence of Rhodobacter sphaeroides FY.</title>
        <authorList>
            <person name="Rayyan A."/>
            <person name="Meyer T.E."/>
            <person name="Kyndt J.A."/>
        </authorList>
    </citation>
    <scope>NUCLEOTIDE SEQUENCE [LARGE SCALE GENOMIC DNA]</scope>
    <source>
        <strain evidence="4 5">FY</strain>
    </source>
</reference>
<organism evidence="4 5">
    <name type="scientific">Cereibacter sphaeroides</name>
    <name type="common">Rhodobacter sphaeroides</name>
    <dbReference type="NCBI Taxonomy" id="1063"/>
    <lineage>
        <taxon>Bacteria</taxon>
        <taxon>Pseudomonadati</taxon>
        <taxon>Pseudomonadota</taxon>
        <taxon>Alphaproteobacteria</taxon>
        <taxon>Rhodobacterales</taxon>
        <taxon>Paracoccaceae</taxon>
        <taxon>Cereibacter</taxon>
    </lineage>
</organism>
<dbReference type="Pfam" id="PF13406">
    <property type="entry name" value="SLT_2"/>
    <property type="match status" value="1"/>
</dbReference>
<dbReference type="InterPro" id="IPR002477">
    <property type="entry name" value="Peptidoglycan-bd-like"/>
</dbReference>
<dbReference type="InterPro" id="IPR036365">
    <property type="entry name" value="PGBD-like_sf"/>
</dbReference>
<evidence type="ECO:0000313" key="5">
    <source>
        <dbReference type="Proteomes" id="UP000266305"/>
    </source>
</evidence>
<dbReference type="EMBL" id="QWGP01000030">
    <property type="protein sequence ID" value="RHZ91732.1"/>
    <property type="molecule type" value="Genomic_DNA"/>
</dbReference>
<dbReference type="SUPFAM" id="SSF47090">
    <property type="entry name" value="PGBD-like"/>
    <property type="match status" value="1"/>
</dbReference>
<dbReference type="PANTHER" id="PTHR30163:SF8">
    <property type="entry name" value="LYTIC MUREIN TRANSGLYCOSYLASE"/>
    <property type="match status" value="1"/>
</dbReference>
<dbReference type="InterPro" id="IPR023346">
    <property type="entry name" value="Lysozyme-like_dom_sf"/>
</dbReference>
<name>A0AAX1UGB4_CERSP</name>
<evidence type="ECO:0000256" key="1">
    <source>
        <dbReference type="SAM" id="SignalP"/>
    </source>
</evidence>
<dbReference type="Pfam" id="PF01471">
    <property type="entry name" value="PG_binding_1"/>
    <property type="match status" value="1"/>
</dbReference>
<feature type="domain" description="Transglycosylase SLT" evidence="3">
    <location>
        <begin position="48"/>
        <end position="337"/>
    </location>
</feature>
<dbReference type="InterPro" id="IPR031304">
    <property type="entry name" value="SLT_2"/>
</dbReference>
<dbReference type="Gene3D" id="1.10.530.10">
    <property type="match status" value="1"/>
</dbReference>
<protein>
    <submittedName>
        <fullName evidence="4">Lytic murein transglycosylase</fullName>
    </submittedName>
</protein>
<dbReference type="NCBIfam" id="TIGR02283">
    <property type="entry name" value="MltB_2"/>
    <property type="match status" value="1"/>
</dbReference>
<gene>
    <name evidence="4" type="ORF">D1114_19380</name>
</gene>
<dbReference type="Proteomes" id="UP000266305">
    <property type="component" value="Unassembled WGS sequence"/>
</dbReference>
<dbReference type="GO" id="GO:0009253">
    <property type="term" value="P:peptidoglycan catabolic process"/>
    <property type="evidence" value="ECO:0007669"/>
    <property type="project" value="TreeGrafter"/>
</dbReference>
<dbReference type="RefSeq" id="WP_119001136.1">
    <property type="nucleotide sequence ID" value="NZ_QWGP01000030.1"/>
</dbReference>
<accession>A0AAX1UGB4</accession>
<dbReference type="InterPro" id="IPR036366">
    <property type="entry name" value="PGBDSf"/>
</dbReference>
<feature type="chain" id="PRO_5043937228" evidence="1">
    <location>
        <begin position="20"/>
        <end position="417"/>
    </location>
</feature>
<dbReference type="Gene3D" id="1.10.8.350">
    <property type="entry name" value="Bacterial muramidase"/>
    <property type="match status" value="1"/>
</dbReference>
<proteinExistence type="predicted"/>
<evidence type="ECO:0000259" key="3">
    <source>
        <dbReference type="Pfam" id="PF13406"/>
    </source>
</evidence>
<feature type="domain" description="Peptidoglycan binding-like" evidence="2">
    <location>
        <begin position="359"/>
        <end position="413"/>
    </location>
</feature>
<dbReference type="InterPro" id="IPR011970">
    <property type="entry name" value="MltB_2"/>
</dbReference>
<dbReference type="PANTHER" id="PTHR30163">
    <property type="entry name" value="MEMBRANE-BOUND LYTIC MUREIN TRANSGLYCOSYLASE B"/>
    <property type="match status" value="1"/>
</dbReference>
<dbReference type="CDD" id="cd13399">
    <property type="entry name" value="Slt35-like"/>
    <property type="match status" value="1"/>
</dbReference>
<evidence type="ECO:0000313" key="4">
    <source>
        <dbReference type="EMBL" id="RHZ91732.1"/>
    </source>
</evidence>
<dbReference type="InterPro" id="IPR043426">
    <property type="entry name" value="MltB-like"/>
</dbReference>
<dbReference type="GO" id="GO:0008933">
    <property type="term" value="F:peptidoglycan lytic transglycosylase activity"/>
    <property type="evidence" value="ECO:0007669"/>
    <property type="project" value="TreeGrafter"/>
</dbReference>
<dbReference type="AlphaFoldDB" id="A0AAX1UGB4"/>
<comment type="caution">
    <text evidence="4">The sequence shown here is derived from an EMBL/GenBank/DDBJ whole genome shotgun (WGS) entry which is preliminary data.</text>
</comment>
<dbReference type="FunFam" id="1.10.8.350:FF:000001">
    <property type="entry name" value="Lytic murein transglycosylase B"/>
    <property type="match status" value="1"/>
</dbReference>
<sequence>MRTFLLGLGLALAAAPGMADPVTVSQRPAARAEAAVTEAERAAQAGLEAWVIQFRPRALAAGIRPATFAAAFRDLRYDADAVARDRNQAEFNRTLWDYLDSAVSETRIAGGRAALVQHGALLGRIEARYGVPKEIVVAVWGMETSYGTRRGDHPLVGALATLAHDGRRARFFEEQLIAALKILDNGDVRPEAMTGSWAGAMGHTQFMPTSYLDFAVDFTGDGRRDIWSDDPSDALASTAAYLAKSGWRSGEPWGVEVRLPAGFDFARSGKSLRQPAARWEALGVRRVDGSPLPAGEAALLLPAGAQGAAFLIYPNFRAIARYNPADAYVIGVGHLADRLKGAPAIAGGWPRGDRALASAERTELQRLLTAAGFDTGGADGMIGPNTLSALRAWQAARGLVADGYANEAVLNRLREGA</sequence>
<dbReference type="Gene3D" id="1.10.101.10">
    <property type="entry name" value="PGBD-like superfamily/PGBD"/>
    <property type="match status" value="1"/>
</dbReference>
<evidence type="ECO:0000259" key="2">
    <source>
        <dbReference type="Pfam" id="PF01471"/>
    </source>
</evidence>
<dbReference type="SUPFAM" id="SSF53955">
    <property type="entry name" value="Lysozyme-like"/>
    <property type="match status" value="1"/>
</dbReference>